<feature type="region of interest" description="Disordered" evidence="1">
    <location>
        <begin position="1"/>
        <end position="84"/>
    </location>
</feature>
<proteinExistence type="predicted"/>
<keyword evidence="3" id="KW-1185">Reference proteome</keyword>
<protein>
    <submittedName>
        <fullName evidence="2">Uncharacterized protein</fullName>
    </submittedName>
</protein>
<sequence length="84" mass="8889">SYRRRSECDAQARLSTAPRQDFPRAESTGGVLGHGPQTARRPTPRKAGGGRRTAAAGQRARGGRRVEAAARSRAGRPPNPGADQ</sequence>
<evidence type="ECO:0000313" key="3">
    <source>
        <dbReference type="Proteomes" id="UP000673691"/>
    </source>
</evidence>
<evidence type="ECO:0000313" key="2">
    <source>
        <dbReference type="EMBL" id="KAG5457857.1"/>
    </source>
</evidence>
<feature type="compositionally biased region" description="Basic and acidic residues" evidence="1">
    <location>
        <begin position="1"/>
        <end position="10"/>
    </location>
</feature>
<organism evidence="2 3">
    <name type="scientific">Olpidium bornovanus</name>
    <dbReference type="NCBI Taxonomy" id="278681"/>
    <lineage>
        <taxon>Eukaryota</taxon>
        <taxon>Fungi</taxon>
        <taxon>Fungi incertae sedis</taxon>
        <taxon>Olpidiomycota</taxon>
        <taxon>Olpidiomycotina</taxon>
        <taxon>Olpidiomycetes</taxon>
        <taxon>Olpidiales</taxon>
        <taxon>Olpidiaceae</taxon>
        <taxon>Olpidium</taxon>
    </lineage>
</organism>
<comment type="caution">
    <text evidence="2">The sequence shown here is derived from an EMBL/GenBank/DDBJ whole genome shotgun (WGS) entry which is preliminary data.</text>
</comment>
<accession>A0A8H7ZR37</accession>
<feature type="non-terminal residue" evidence="2">
    <location>
        <position position="1"/>
    </location>
</feature>
<dbReference type="AlphaFoldDB" id="A0A8H7ZR37"/>
<dbReference type="EMBL" id="JAEFCI010009361">
    <property type="protein sequence ID" value="KAG5457857.1"/>
    <property type="molecule type" value="Genomic_DNA"/>
</dbReference>
<dbReference type="Proteomes" id="UP000673691">
    <property type="component" value="Unassembled WGS sequence"/>
</dbReference>
<gene>
    <name evidence="2" type="ORF">BJ554DRAFT_2028</name>
</gene>
<evidence type="ECO:0000256" key="1">
    <source>
        <dbReference type="SAM" id="MobiDB-lite"/>
    </source>
</evidence>
<reference evidence="2 3" key="1">
    <citation type="journal article" name="Sci. Rep.">
        <title>Genome-scale phylogenetic analyses confirm Olpidium as the closest living zoosporic fungus to the non-flagellated, terrestrial fungi.</title>
        <authorList>
            <person name="Chang Y."/>
            <person name="Rochon D."/>
            <person name="Sekimoto S."/>
            <person name="Wang Y."/>
            <person name="Chovatia M."/>
            <person name="Sandor L."/>
            <person name="Salamov A."/>
            <person name="Grigoriev I.V."/>
            <person name="Stajich J.E."/>
            <person name="Spatafora J.W."/>
        </authorList>
    </citation>
    <scope>NUCLEOTIDE SEQUENCE [LARGE SCALE GENOMIC DNA]</scope>
    <source>
        <strain evidence="2">S191</strain>
    </source>
</reference>
<name>A0A8H7ZR37_9FUNG</name>